<sequence length="192" mass="20233">MRVKALAVLVMLALLAGCSSAPKPRTAATSTPAWNTSTDSSSASSRSTKSPRSTSNYAPLVRTLPPINQDVVFHAISLVGTPYQYGGSTPETGFDCSGLINYVYRQAVGMALPRTTAGLNALSAENPAVGALEPGDLVLFAMNGGNRVNHAGIYVGDGRFLHAPSSGGKVRMDSLQANFWQRTYTGARRVLE</sequence>
<evidence type="ECO:0000313" key="9">
    <source>
        <dbReference type="Proteomes" id="UP000463138"/>
    </source>
</evidence>
<dbReference type="AlphaFoldDB" id="A0A7V7GS05"/>
<dbReference type="OrthoDB" id="9807055at2"/>
<evidence type="ECO:0000313" key="8">
    <source>
        <dbReference type="EMBL" id="KAA0693431.1"/>
    </source>
</evidence>
<evidence type="ECO:0000256" key="3">
    <source>
        <dbReference type="ARBA" id="ARBA00022801"/>
    </source>
</evidence>
<dbReference type="EMBL" id="QOVF01000004">
    <property type="protein sequence ID" value="KAA0693431.1"/>
    <property type="molecule type" value="Genomic_DNA"/>
</dbReference>
<evidence type="ECO:0000259" key="7">
    <source>
        <dbReference type="PROSITE" id="PS51935"/>
    </source>
</evidence>
<proteinExistence type="inferred from homology"/>
<feature type="domain" description="NlpC/P60" evidence="7">
    <location>
        <begin position="65"/>
        <end position="191"/>
    </location>
</feature>
<evidence type="ECO:0000256" key="1">
    <source>
        <dbReference type="ARBA" id="ARBA00007074"/>
    </source>
</evidence>
<dbReference type="InterPro" id="IPR038765">
    <property type="entry name" value="Papain-like_cys_pep_sf"/>
</dbReference>
<reference evidence="8 9" key="1">
    <citation type="submission" date="2018-07" db="EMBL/GenBank/DDBJ databases">
        <title>Pseudomonas laoshanensis sp. nov., isolated from soil.</title>
        <authorList>
            <person name="Sun J."/>
            <person name="Yu L."/>
            <person name="Wang M."/>
            <person name="Zhang C."/>
        </authorList>
    </citation>
    <scope>NUCLEOTIDE SEQUENCE [LARGE SCALE GENOMIC DNA]</scope>
    <source>
        <strain evidence="8 9">Y22</strain>
    </source>
</reference>
<evidence type="ECO:0000256" key="2">
    <source>
        <dbReference type="ARBA" id="ARBA00022670"/>
    </source>
</evidence>
<accession>A0A7V7GS05</accession>
<keyword evidence="6" id="KW-0732">Signal</keyword>
<keyword evidence="9" id="KW-1185">Reference proteome</keyword>
<dbReference type="GO" id="GO:0006508">
    <property type="term" value="P:proteolysis"/>
    <property type="evidence" value="ECO:0007669"/>
    <property type="project" value="UniProtKB-KW"/>
</dbReference>
<dbReference type="RefSeq" id="WP_149333188.1">
    <property type="nucleotide sequence ID" value="NZ_QOVF01000004.1"/>
</dbReference>
<evidence type="ECO:0000256" key="6">
    <source>
        <dbReference type="SAM" id="SignalP"/>
    </source>
</evidence>
<keyword evidence="2" id="KW-0645">Protease</keyword>
<dbReference type="SUPFAM" id="SSF54001">
    <property type="entry name" value="Cysteine proteinases"/>
    <property type="match status" value="1"/>
</dbReference>
<keyword evidence="4" id="KW-0788">Thiol protease</keyword>
<dbReference type="PROSITE" id="PS51257">
    <property type="entry name" value="PROKAR_LIPOPROTEIN"/>
    <property type="match status" value="1"/>
</dbReference>
<dbReference type="InterPro" id="IPR051202">
    <property type="entry name" value="Peptidase_C40"/>
</dbReference>
<dbReference type="Pfam" id="PF00877">
    <property type="entry name" value="NLPC_P60"/>
    <property type="match status" value="1"/>
</dbReference>
<dbReference type="Proteomes" id="UP000463138">
    <property type="component" value="Unassembled WGS sequence"/>
</dbReference>
<keyword evidence="3" id="KW-0378">Hydrolase</keyword>
<evidence type="ECO:0000256" key="4">
    <source>
        <dbReference type="ARBA" id="ARBA00022807"/>
    </source>
</evidence>
<dbReference type="Gene3D" id="3.90.1720.10">
    <property type="entry name" value="endopeptidase domain like (from Nostoc punctiforme)"/>
    <property type="match status" value="1"/>
</dbReference>
<comment type="similarity">
    <text evidence="1">Belongs to the peptidase C40 family.</text>
</comment>
<feature type="chain" id="PRO_5030801324" evidence="6">
    <location>
        <begin position="22"/>
        <end position="192"/>
    </location>
</feature>
<dbReference type="GO" id="GO:0008234">
    <property type="term" value="F:cysteine-type peptidase activity"/>
    <property type="evidence" value="ECO:0007669"/>
    <property type="project" value="UniProtKB-KW"/>
</dbReference>
<dbReference type="PANTHER" id="PTHR47053">
    <property type="entry name" value="MUREIN DD-ENDOPEPTIDASE MEPH-RELATED"/>
    <property type="match status" value="1"/>
</dbReference>
<dbReference type="PANTHER" id="PTHR47053:SF1">
    <property type="entry name" value="MUREIN DD-ENDOPEPTIDASE MEPH-RELATED"/>
    <property type="match status" value="1"/>
</dbReference>
<organism evidence="8 9">
    <name type="scientific">Halopseudomonas laoshanensis</name>
    <dbReference type="NCBI Taxonomy" id="2268758"/>
    <lineage>
        <taxon>Bacteria</taxon>
        <taxon>Pseudomonadati</taxon>
        <taxon>Pseudomonadota</taxon>
        <taxon>Gammaproteobacteria</taxon>
        <taxon>Pseudomonadales</taxon>
        <taxon>Pseudomonadaceae</taxon>
        <taxon>Halopseudomonas</taxon>
    </lineage>
</organism>
<evidence type="ECO:0000256" key="5">
    <source>
        <dbReference type="SAM" id="MobiDB-lite"/>
    </source>
</evidence>
<feature type="signal peptide" evidence="6">
    <location>
        <begin position="1"/>
        <end position="21"/>
    </location>
</feature>
<dbReference type="InterPro" id="IPR000064">
    <property type="entry name" value="NLP_P60_dom"/>
</dbReference>
<comment type="caution">
    <text evidence="8">The sequence shown here is derived from an EMBL/GenBank/DDBJ whole genome shotgun (WGS) entry which is preliminary data.</text>
</comment>
<dbReference type="PROSITE" id="PS51935">
    <property type="entry name" value="NLPC_P60"/>
    <property type="match status" value="1"/>
</dbReference>
<gene>
    <name evidence="8" type="ORF">DT594_13615</name>
</gene>
<feature type="compositionally biased region" description="Low complexity" evidence="5">
    <location>
        <begin position="36"/>
        <end position="55"/>
    </location>
</feature>
<name>A0A7V7GS05_9GAMM</name>
<feature type="region of interest" description="Disordered" evidence="5">
    <location>
        <begin position="21"/>
        <end position="58"/>
    </location>
</feature>
<protein>
    <submittedName>
        <fullName evidence="8">Peptidoglycan endopeptidase</fullName>
    </submittedName>
</protein>